<evidence type="ECO:0000313" key="5">
    <source>
        <dbReference type="Proteomes" id="UP001527925"/>
    </source>
</evidence>
<name>A0ABR4NKS2_9FUNG</name>
<evidence type="ECO:0000256" key="2">
    <source>
        <dbReference type="SAM" id="Coils"/>
    </source>
</evidence>
<accession>A0ABR4NKS2</accession>
<reference evidence="4 5" key="1">
    <citation type="submission" date="2023-09" db="EMBL/GenBank/DDBJ databases">
        <title>Pangenome analysis of Batrachochytrium dendrobatidis and related Chytrids.</title>
        <authorList>
            <person name="Yacoub M.N."/>
            <person name="Stajich J.E."/>
            <person name="James T.Y."/>
        </authorList>
    </citation>
    <scope>NUCLEOTIDE SEQUENCE [LARGE SCALE GENOMIC DNA]</scope>
    <source>
        <strain evidence="4 5">JEL0888</strain>
    </source>
</reference>
<evidence type="ECO:0000256" key="1">
    <source>
        <dbReference type="ARBA" id="ARBA00023054"/>
    </source>
</evidence>
<dbReference type="InterPro" id="IPR032755">
    <property type="entry name" value="TSNAXIP1_N"/>
</dbReference>
<dbReference type="PANTHER" id="PTHR16306:SF0">
    <property type="entry name" value="TRANSLIN-ASSOCIATED FACTOR X-INTERACTING PROTEIN 1"/>
    <property type="match status" value="1"/>
</dbReference>
<organism evidence="4 5">
    <name type="scientific">Polyrhizophydium stewartii</name>
    <dbReference type="NCBI Taxonomy" id="2732419"/>
    <lineage>
        <taxon>Eukaryota</taxon>
        <taxon>Fungi</taxon>
        <taxon>Fungi incertae sedis</taxon>
        <taxon>Chytridiomycota</taxon>
        <taxon>Chytridiomycota incertae sedis</taxon>
        <taxon>Chytridiomycetes</taxon>
        <taxon>Rhizophydiales</taxon>
        <taxon>Rhizophydiales incertae sedis</taxon>
        <taxon>Polyrhizophydium</taxon>
    </lineage>
</organism>
<dbReference type="Pfam" id="PF15739">
    <property type="entry name" value="TSNAXIP1_N"/>
    <property type="match status" value="1"/>
</dbReference>
<proteinExistence type="predicted"/>
<keyword evidence="5" id="KW-1185">Reference proteome</keyword>
<dbReference type="Proteomes" id="UP001527925">
    <property type="component" value="Unassembled WGS sequence"/>
</dbReference>
<feature type="coiled-coil region" evidence="2">
    <location>
        <begin position="152"/>
        <end position="186"/>
    </location>
</feature>
<dbReference type="EMBL" id="JADGIZ020000001">
    <property type="protein sequence ID" value="KAL2920029.1"/>
    <property type="molecule type" value="Genomic_DNA"/>
</dbReference>
<protein>
    <recommendedName>
        <fullName evidence="3">Translin-associated factor X-interacting protein 1 N-terminal domain-containing protein</fullName>
    </recommendedName>
</protein>
<dbReference type="PANTHER" id="PTHR16306">
    <property type="entry name" value="TRANSLIN-ASSOCIATED FACTOR X-INTERACTING PROTEIN 1"/>
    <property type="match status" value="1"/>
</dbReference>
<feature type="domain" description="Translin-associated factor X-interacting protein 1 N-terminal" evidence="3">
    <location>
        <begin position="55"/>
        <end position="168"/>
    </location>
</feature>
<gene>
    <name evidence="4" type="ORF">HK105_200095</name>
</gene>
<keyword evidence="1 2" id="KW-0175">Coiled coil</keyword>
<sequence>MERIRDRVNNVSKAFVRPTDTMLHAPSASAPAPASSAIIAPGDSTQPALLLDMLRYIREELRTLGASNAPTGDPRRIQVFREAFEHFISQFKTYQPVLSEIKNEYEVLIRQQREALDKLYPFPACVACKLSVIKFQAAQELDKVRDEALVAMRAVSNENAALMREIESHQKEIAAHEKKYQLLVDEMRRREIQEYTRETPEQAELRQLSIEYANYEHATKEKLAQKDYEISELEINNKRAKQELADVYSEIAMLKKSIAKSVSVLEHERVKQQLDKALIDMRKLEDEALQAAQARGKLEQKIKDVEAQLKHSQEERFPDWEYIQSGFGSSIREFWNLAKGLDYNETIATLIRELVKARSAAPVAKTEAPTESAALIPSKQRDEDLEVQYFVGQGLGSNVPKFLRFKGKVINRRLTKRNCLQLIRDTWEAKAVFDASPKNHGKRTKLADFLFLYLKKRFGAQEIIAEWGYNIMDACKRHGFQSPDCQLFYDILNDGVEEEVYHRVQLCIERLKNVFYRLDLHIHDGKARGFVPRAELMIALKKFWPSKSDQQREMLENALDSDQPGSSITYRWLFESEGESIFLDVVREQEIEQRTQYIQGLQKLFDAFSKDPSLTVSDAAKILAQFDPDKRKADLDEYLARGFDQPAELLKPKTMIAKDQFLKNLRRNVLVFGIDSHALLEREHAAANQDTSPQSEQ</sequence>
<evidence type="ECO:0000259" key="3">
    <source>
        <dbReference type="Pfam" id="PF15739"/>
    </source>
</evidence>
<feature type="coiled-coil region" evidence="2">
    <location>
        <begin position="223"/>
        <end position="315"/>
    </location>
</feature>
<comment type="caution">
    <text evidence="4">The sequence shown here is derived from an EMBL/GenBank/DDBJ whole genome shotgun (WGS) entry which is preliminary data.</text>
</comment>
<evidence type="ECO:0000313" key="4">
    <source>
        <dbReference type="EMBL" id="KAL2920029.1"/>
    </source>
</evidence>